<proteinExistence type="predicted"/>
<dbReference type="PANTHER" id="PTHR44307:SF2">
    <property type="entry name" value="PHOSPHOETHANOLAMINE METHYLTRANSFERASE ISOFORM X1"/>
    <property type="match status" value="1"/>
</dbReference>
<evidence type="ECO:0000313" key="7">
    <source>
        <dbReference type="EMBL" id="KHD85850.1"/>
    </source>
</evidence>
<dbReference type="Gene3D" id="3.40.50.150">
    <property type="entry name" value="Vaccinia Virus protein VP39"/>
    <property type="match status" value="1"/>
</dbReference>
<dbReference type="InterPro" id="IPR029063">
    <property type="entry name" value="SAM-dependent_MTases_sf"/>
</dbReference>
<keyword evidence="3" id="KW-0808">Transferase</keyword>
<keyword evidence="4" id="KW-0949">S-adenosyl-L-methionine</keyword>
<comment type="pathway">
    <text evidence="5">Phospholipid metabolism.</text>
</comment>
<dbReference type="PROSITE" id="PS01184">
    <property type="entry name" value="UBIE_2"/>
    <property type="match status" value="1"/>
</dbReference>
<comment type="pathway">
    <text evidence="1">Lipid metabolism.</text>
</comment>
<dbReference type="GO" id="GO:0008757">
    <property type="term" value="F:S-adenosylmethionine-dependent methyltransferase activity"/>
    <property type="evidence" value="ECO:0007669"/>
    <property type="project" value="InterPro"/>
</dbReference>
<dbReference type="GO" id="GO:0032259">
    <property type="term" value="P:methylation"/>
    <property type="evidence" value="ECO:0007669"/>
    <property type="project" value="UniProtKB-KW"/>
</dbReference>
<dbReference type="EMBL" id="JRUN01000015">
    <property type="protein sequence ID" value="KHD85850.1"/>
    <property type="molecule type" value="Genomic_DNA"/>
</dbReference>
<dbReference type="STRING" id="363870.NG54_06810"/>
<evidence type="ECO:0000259" key="6">
    <source>
        <dbReference type="Pfam" id="PF08241"/>
    </source>
</evidence>
<evidence type="ECO:0000256" key="1">
    <source>
        <dbReference type="ARBA" id="ARBA00005189"/>
    </source>
</evidence>
<dbReference type="AlphaFoldDB" id="A0A0A6VC91"/>
<evidence type="ECO:0000256" key="3">
    <source>
        <dbReference type="ARBA" id="ARBA00022679"/>
    </source>
</evidence>
<protein>
    <recommendedName>
        <fullName evidence="6">Methyltransferase type 11 domain-containing protein</fullName>
    </recommendedName>
</protein>
<dbReference type="OrthoDB" id="43862at2"/>
<dbReference type="PANTHER" id="PTHR44307">
    <property type="entry name" value="PHOSPHOETHANOLAMINE METHYLTRANSFERASE"/>
    <property type="match status" value="1"/>
</dbReference>
<dbReference type="CDD" id="cd02440">
    <property type="entry name" value="AdoMet_MTases"/>
    <property type="match status" value="1"/>
</dbReference>
<name>A0A0A6VC91_9BACI</name>
<evidence type="ECO:0000313" key="8">
    <source>
        <dbReference type="Proteomes" id="UP000030588"/>
    </source>
</evidence>
<keyword evidence="2" id="KW-0489">Methyltransferase</keyword>
<comment type="caution">
    <text evidence="7">The sequence shown here is derived from an EMBL/GenBank/DDBJ whole genome shotgun (WGS) entry which is preliminary data.</text>
</comment>
<reference evidence="7 8" key="1">
    <citation type="submission" date="2014-10" db="EMBL/GenBank/DDBJ databases">
        <title>Draft genome of phytase producing Bacillus ginsengihumi strain M2.11.</title>
        <authorList>
            <person name="Toymentseva A."/>
            <person name="Boulygina E.A."/>
            <person name="Kazakov S.V."/>
            <person name="Kayumov I."/>
            <person name="Suleimanova A.D."/>
            <person name="Mardanova A.M."/>
            <person name="Maria S.N."/>
            <person name="Sergey M.Y."/>
            <person name="Sharipova M.R."/>
        </authorList>
    </citation>
    <scope>NUCLEOTIDE SEQUENCE [LARGE SCALE GENOMIC DNA]</scope>
    <source>
        <strain evidence="7 8">M2.11</strain>
    </source>
</reference>
<organism evidence="7 8">
    <name type="scientific">Heyndrickxia ginsengihumi</name>
    <dbReference type="NCBI Taxonomy" id="363870"/>
    <lineage>
        <taxon>Bacteria</taxon>
        <taxon>Bacillati</taxon>
        <taxon>Bacillota</taxon>
        <taxon>Bacilli</taxon>
        <taxon>Bacillales</taxon>
        <taxon>Bacillaceae</taxon>
        <taxon>Heyndrickxia</taxon>
    </lineage>
</organism>
<accession>A0A0A6VC91</accession>
<gene>
    <name evidence="7" type="ORF">NG54_06810</name>
</gene>
<dbReference type="SUPFAM" id="SSF53335">
    <property type="entry name" value="S-adenosyl-L-methionine-dependent methyltransferases"/>
    <property type="match status" value="1"/>
</dbReference>
<evidence type="ECO:0000256" key="5">
    <source>
        <dbReference type="ARBA" id="ARBA00025707"/>
    </source>
</evidence>
<evidence type="ECO:0000256" key="4">
    <source>
        <dbReference type="ARBA" id="ARBA00022691"/>
    </source>
</evidence>
<dbReference type="Pfam" id="PF08241">
    <property type="entry name" value="Methyltransf_11"/>
    <property type="match status" value="1"/>
</dbReference>
<dbReference type="InterPro" id="IPR013216">
    <property type="entry name" value="Methyltransf_11"/>
</dbReference>
<evidence type="ECO:0000256" key="2">
    <source>
        <dbReference type="ARBA" id="ARBA00022603"/>
    </source>
</evidence>
<dbReference type="Proteomes" id="UP000030588">
    <property type="component" value="Unassembled WGS sequence"/>
</dbReference>
<sequence length="242" mass="27684">MTYDYQDALAYKGISAAHPGGFSLTKKVLAKEHFSSQEKVLDAGCGTGLTSAYLSKEKHCKVYAIDIHPQMIKRATERMKKEKLQVSIVKGSLEKLPYPDHFFHTVIAESSIIFTNIPLALNELYRVLKPGGKLISIDMTLEEDLRPRELAQLKGLYHIEHFPNEQEWLGAFEKAGFKKVEILKSNTILQEIEEYTFSDNELNVMPEELPSDFNDILNEHGKMMMHFADRLGYRVFKAEKND</sequence>
<feature type="domain" description="Methyltransferase type 11" evidence="6">
    <location>
        <begin position="41"/>
        <end position="135"/>
    </location>
</feature>
<dbReference type="InterPro" id="IPR023576">
    <property type="entry name" value="UbiE/COQ5_MeTrFase_CS"/>
</dbReference>